<evidence type="ECO:0000256" key="1">
    <source>
        <dbReference type="SAM" id="Phobius"/>
    </source>
</evidence>
<gene>
    <name evidence="2" type="ORF">E8M12_10455</name>
</gene>
<keyword evidence="3" id="KW-1185">Reference proteome</keyword>
<keyword evidence="1" id="KW-0472">Membrane</keyword>
<dbReference type="EMBL" id="SWDB01000023">
    <property type="protein sequence ID" value="TKB44916.1"/>
    <property type="molecule type" value="Genomic_DNA"/>
</dbReference>
<evidence type="ECO:0000313" key="3">
    <source>
        <dbReference type="Proteomes" id="UP000307999"/>
    </source>
</evidence>
<dbReference type="AlphaFoldDB" id="A0A4U1B4C1"/>
<keyword evidence="1" id="KW-1133">Transmembrane helix</keyword>
<organism evidence="2 3">
    <name type="scientific">Thalassotalea mangrovi</name>
    <dbReference type="NCBI Taxonomy" id="2572245"/>
    <lineage>
        <taxon>Bacteria</taxon>
        <taxon>Pseudomonadati</taxon>
        <taxon>Pseudomonadota</taxon>
        <taxon>Gammaproteobacteria</taxon>
        <taxon>Alteromonadales</taxon>
        <taxon>Colwelliaceae</taxon>
        <taxon>Thalassotalea</taxon>
    </lineage>
</organism>
<accession>A0A4U1B4C1</accession>
<feature type="transmembrane region" description="Helical" evidence="1">
    <location>
        <begin position="87"/>
        <end position="105"/>
    </location>
</feature>
<dbReference type="OrthoDB" id="9860773at2"/>
<dbReference type="RefSeq" id="WP_136736101.1">
    <property type="nucleotide sequence ID" value="NZ_SWDB01000023.1"/>
</dbReference>
<keyword evidence="1" id="KW-0812">Transmembrane</keyword>
<comment type="caution">
    <text evidence="2">The sequence shown here is derived from an EMBL/GenBank/DDBJ whole genome shotgun (WGS) entry which is preliminary data.</text>
</comment>
<feature type="transmembrane region" description="Helical" evidence="1">
    <location>
        <begin position="15"/>
        <end position="36"/>
    </location>
</feature>
<evidence type="ECO:0000313" key="2">
    <source>
        <dbReference type="EMBL" id="TKB44916.1"/>
    </source>
</evidence>
<name>A0A4U1B4C1_9GAMM</name>
<dbReference type="Proteomes" id="UP000307999">
    <property type="component" value="Unassembled WGS sequence"/>
</dbReference>
<proteinExistence type="predicted"/>
<sequence>MTKAENELLIENENLFRSLVCAPVAVLFVLLAANAIMTSSIVIFQVIFVLLAIYFTLSTLAYASFYTNERYQGEAKPFFKNRHLSKALTCFLLTIVFGSVAINTVTSSAHIVFKGVSIVLALYFTLSTLAFAAYFTNDVCDTADH</sequence>
<protein>
    <submittedName>
        <fullName evidence="2">Uncharacterized protein</fullName>
    </submittedName>
</protein>
<reference evidence="2 3" key="1">
    <citation type="submission" date="2019-04" db="EMBL/GenBank/DDBJ databases">
        <title>Thalassotalea guangxiensis sp. nov., isolated from sediment of the coastal wetland.</title>
        <authorList>
            <person name="Zheng S."/>
            <person name="Zhang D."/>
        </authorList>
    </citation>
    <scope>NUCLEOTIDE SEQUENCE [LARGE SCALE GENOMIC DNA]</scope>
    <source>
        <strain evidence="2 3">ZS-4</strain>
    </source>
</reference>
<feature type="transmembrane region" description="Helical" evidence="1">
    <location>
        <begin position="111"/>
        <end position="135"/>
    </location>
</feature>
<feature type="transmembrane region" description="Helical" evidence="1">
    <location>
        <begin position="42"/>
        <end position="66"/>
    </location>
</feature>